<name>A0A1J7JHV2_9PEZI</name>
<evidence type="ECO:0000313" key="2">
    <source>
        <dbReference type="EMBL" id="OIW32945.1"/>
    </source>
</evidence>
<feature type="compositionally biased region" description="Polar residues" evidence="1">
    <location>
        <begin position="69"/>
        <end position="80"/>
    </location>
</feature>
<organism evidence="2 3">
    <name type="scientific">Coniochaeta ligniaria NRRL 30616</name>
    <dbReference type="NCBI Taxonomy" id="1408157"/>
    <lineage>
        <taxon>Eukaryota</taxon>
        <taxon>Fungi</taxon>
        <taxon>Dikarya</taxon>
        <taxon>Ascomycota</taxon>
        <taxon>Pezizomycotina</taxon>
        <taxon>Sordariomycetes</taxon>
        <taxon>Sordariomycetidae</taxon>
        <taxon>Coniochaetales</taxon>
        <taxon>Coniochaetaceae</taxon>
        <taxon>Coniochaeta</taxon>
    </lineage>
</organism>
<proteinExistence type="predicted"/>
<feature type="region of interest" description="Disordered" evidence="1">
    <location>
        <begin position="106"/>
        <end position="133"/>
    </location>
</feature>
<reference evidence="2 3" key="1">
    <citation type="submission" date="2016-10" db="EMBL/GenBank/DDBJ databases">
        <title>Draft genome sequence of Coniochaeta ligniaria NRRL30616, a lignocellulolytic fungus for bioabatement of inhibitors in plant biomass hydrolysates.</title>
        <authorList>
            <consortium name="DOE Joint Genome Institute"/>
            <person name="Jimenez D.J."/>
            <person name="Hector R.E."/>
            <person name="Riley R."/>
            <person name="Sun H."/>
            <person name="Grigoriev I.V."/>
            <person name="Van Elsas J.D."/>
            <person name="Nichols N.N."/>
        </authorList>
    </citation>
    <scope>NUCLEOTIDE SEQUENCE [LARGE SCALE GENOMIC DNA]</scope>
    <source>
        <strain evidence="2 3">NRRL 30616</strain>
    </source>
</reference>
<dbReference type="EMBL" id="KV875094">
    <property type="protein sequence ID" value="OIW32945.1"/>
    <property type="molecule type" value="Genomic_DNA"/>
</dbReference>
<protein>
    <submittedName>
        <fullName evidence="2">Uncharacterized protein</fullName>
    </submittedName>
</protein>
<sequence length="187" mass="20020">MRLSGPFHEALCIFMNSAHCGLSSKGSRKARTAGFGGVGTVSSGLDYSCVCLARRRARGEKSDGLRRVANSNGGQLTGTIQEAPPTHHSWHHLQRPSGATIALSSAAAGPALRSAADTSDPGPSSETARHSTLTLRWRRPGMRARNELAAPPLTSSITGQFLCRPRYYTRSQCDREVAHTTGQVHRS</sequence>
<keyword evidence="3" id="KW-1185">Reference proteome</keyword>
<gene>
    <name evidence="2" type="ORF">CONLIGDRAFT_156775</name>
</gene>
<dbReference type="Proteomes" id="UP000182658">
    <property type="component" value="Unassembled WGS sequence"/>
</dbReference>
<evidence type="ECO:0000313" key="3">
    <source>
        <dbReference type="Proteomes" id="UP000182658"/>
    </source>
</evidence>
<evidence type="ECO:0000256" key="1">
    <source>
        <dbReference type="SAM" id="MobiDB-lite"/>
    </source>
</evidence>
<feature type="compositionally biased region" description="Polar residues" evidence="1">
    <location>
        <begin position="121"/>
        <end position="133"/>
    </location>
</feature>
<dbReference type="AlphaFoldDB" id="A0A1J7JHV2"/>
<feature type="region of interest" description="Disordered" evidence="1">
    <location>
        <begin position="62"/>
        <end position="91"/>
    </location>
</feature>
<feature type="compositionally biased region" description="Low complexity" evidence="1">
    <location>
        <begin position="106"/>
        <end position="116"/>
    </location>
</feature>
<dbReference type="InParanoid" id="A0A1J7JHV2"/>
<accession>A0A1J7JHV2</accession>